<dbReference type="RefSeq" id="WP_231003181.1">
    <property type="nucleotide sequence ID" value="NZ_JAJNEC010000004.1"/>
</dbReference>
<dbReference type="Proteomes" id="UP001199816">
    <property type="component" value="Unassembled WGS sequence"/>
</dbReference>
<reference evidence="1 2" key="1">
    <citation type="submission" date="2021-11" db="EMBL/GenBank/DDBJ databases">
        <title>Genomic of Niabella pedocola.</title>
        <authorList>
            <person name="Wu T."/>
        </authorList>
    </citation>
    <scope>NUCLEOTIDE SEQUENCE [LARGE SCALE GENOMIC DNA]</scope>
    <source>
        <strain evidence="1 2">JCM 31011</strain>
    </source>
</reference>
<accession>A0ABS8PME9</accession>
<proteinExistence type="predicted"/>
<dbReference type="Pfam" id="PF07609">
    <property type="entry name" value="DUF1572"/>
    <property type="match status" value="1"/>
</dbReference>
<organism evidence="1 2">
    <name type="scientific">Niabella pedocola</name>
    <dbReference type="NCBI Taxonomy" id="1752077"/>
    <lineage>
        <taxon>Bacteria</taxon>
        <taxon>Pseudomonadati</taxon>
        <taxon>Bacteroidota</taxon>
        <taxon>Chitinophagia</taxon>
        <taxon>Chitinophagales</taxon>
        <taxon>Chitinophagaceae</taxon>
        <taxon>Niabella</taxon>
    </lineage>
</organism>
<dbReference type="Gene3D" id="1.20.120.450">
    <property type="entry name" value="dinb family like domain"/>
    <property type="match status" value="1"/>
</dbReference>
<evidence type="ECO:0000313" key="1">
    <source>
        <dbReference type="EMBL" id="MCD2422278.1"/>
    </source>
</evidence>
<sequence>MNEALFIQSAIQQFKDYKALAEKTFAQLSDADFHFQPDEANNNLAVNITHMHGNMLSRWTNFLTEDGEKDWRKRDEEFEEQQLDRAHLITLWEEGWQCLFNALESLKPADLDRTITIRTKPLTVIEAIHRQLTHYAYHVGQIVFIGKHIRNGQWQSLSIKKGDSKAFNEQLKSGTQ</sequence>
<name>A0ABS8PME9_9BACT</name>
<dbReference type="EMBL" id="JAJNEC010000004">
    <property type="protein sequence ID" value="MCD2422278.1"/>
    <property type="molecule type" value="Genomic_DNA"/>
</dbReference>
<keyword evidence="2" id="KW-1185">Reference proteome</keyword>
<dbReference type="InterPro" id="IPR034660">
    <property type="entry name" value="DinB/YfiT-like"/>
</dbReference>
<dbReference type="SUPFAM" id="SSF109854">
    <property type="entry name" value="DinB/YfiT-like putative metalloenzymes"/>
    <property type="match status" value="1"/>
</dbReference>
<gene>
    <name evidence="1" type="ORF">LQ567_05850</name>
</gene>
<protein>
    <submittedName>
        <fullName evidence="1">DUF1572 domain-containing protein</fullName>
    </submittedName>
</protein>
<comment type="caution">
    <text evidence="1">The sequence shown here is derived from an EMBL/GenBank/DDBJ whole genome shotgun (WGS) entry which is preliminary data.</text>
</comment>
<evidence type="ECO:0000313" key="2">
    <source>
        <dbReference type="Proteomes" id="UP001199816"/>
    </source>
</evidence>
<dbReference type="InterPro" id="IPR011466">
    <property type="entry name" value="DUF1572"/>
</dbReference>